<evidence type="ECO:0000256" key="4">
    <source>
        <dbReference type="ARBA" id="ARBA00022728"/>
    </source>
</evidence>
<dbReference type="GO" id="GO:0000245">
    <property type="term" value="P:spliceosomal complex assembly"/>
    <property type="evidence" value="ECO:0007669"/>
    <property type="project" value="InterPro"/>
</dbReference>
<dbReference type="Pfam" id="PF02148">
    <property type="entry name" value="zf-UBP"/>
    <property type="match status" value="1"/>
</dbReference>
<name>A0A6G1IBA7_9PEZI</name>
<evidence type="ECO:0000256" key="1">
    <source>
        <dbReference type="ARBA" id="ARBA00004123"/>
    </source>
</evidence>
<dbReference type="Gene3D" id="3.90.70.10">
    <property type="entry name" value="Cysteine proteinases"/>
    <property type="match status" value="1"/>
</dbReference>
<feature type="domain" description="USP" evidence="11">
    <location>
        <begin position="214"/>
        <end position="544"/>
    </location>
</feature>
<accession>A0A6G1IBA7</accession>
<dbReference type="GO" id="GO:0008270">
    <property type="term" value="F:zinc ion binding"/>
    <property type="evidence" value="ECO:0007669"/>
    <property type="project" value="UniProtKB-KW"/>
</dbReference>
<evidence type="ECO:0000256" key="5">
    <source>
        <dbReference type="ARBA" id="ARBA00022771"/>
    </source>
</evidence>
<dbReference type="Pfam" id="PF00443">
    <property type="entry name" value="UCH"/>
    <property type="match status" value="1"/>
</dbReference>
<dbReference type="InterPro" id="IPR033809">
    <property type="entry name" value="USP39"/>
</dbReference>
<dbReference type="GO" id="GO:0016579">
    <property type="term" value="P:protein deubiquitination"/>
    <property type="evidence" value="ECO:0007669"/>
    <property type="project" value="InterPro"/>
</dbReference>
<dbReference type="OrthoDB" id="10263353at2759"/>
<protein>
    <submittedName>
        <fullName evidence="13">Cysteine proteinase</fullName>
    </submittedName>
</protein>
<dbReference type="SUPFAM" id="SSF57850">
    <property type="entry name" value="RING/U-box"/>
    <property type="match status" value="1"/>
</dbReference>
<evidence type="ECO:0000256" key="6">
    <source>
        <dbReference type="ARBA" id="ARBA00022833"/>
    </source>
</evidence>
<evidence type="ECO:0000256" key="2">
    <source>
        <dbReference type="ARBA" id="ARBA00022664"/>
    </source>
</evidence>
<feature type="domain" description="UBP-type" evidence="12">
    <location>
        <begin position="92"/>
        <end position="189"/>
    </location>
</feature>
<evidence type="ECO:0000256" key="3">
    <source>
        <dbReference type="ARBA" id="ARBA00022723"/>
    </source>
</evidence>
<keyword evidence="6" id="KW-0862">Zinc</keyword>
<feature type="region of interest" description="Disordered" evidence="10">
    <location>
        <begin position="1"/>
        <end position="84"/>
    </location>
</feature>
<proteinExistence type="predicted"/>
<dbReference type="AlphaFoldDB" id="A0A6G1IBA7"/>
<keyword evidence="5 9" id="KW-0863">Zinc-finger</keyword>
<keyword evidence="8" id="KW-0539">Nucleus</keyword>
<evidence type="ECO:0000313" key="13">
    <source>
        <dbReference type="EMBL" id="KAF2405593.1"/>
    </source>
</evidence>
<evidence type="ECO:0000313" key="14">
    <source>
        <dbReference type="Proteomes" id="UP000799640"/>
    </source>
</evidence>
<feature type="compositionally biased region" description="Acidic residues" evidence="10">
    <location>
        <begin position="60"/>
        <end position="79"/>
    </location>
</feature>
<keyword evidence="2" id="KW-0507">mRNA processing</keyword>
<dbReference type="SUPFAM" id="SSF54001">
    <property type="entry name" value="Cysteine proteinases"/>
    <property type="match status" value="1"/>
</dbReference>
<evidence type="ECO:0000256" key="8">
    <source>
        <dbReference type="ARBA" id="ARBA00023242"/>
    </source>
</evidence>
<evidence type="ECO:0000256" key="10">
    <source>
        <dbReference type="SAM" id="MobiDB-lite"/>
    </source>
</evidence>
<dbReference type="EMBL" id="ML996687">
    <property type="protein sequence ID" value="KAF2405593.1"/>
    <property type="molecule type" value="Genomic_DNA"/>
</dbReference>
<evidence type="ECO:0000256" key="9">
    <source>
        <dbReference type="PROSITE-ProRule" id="PRU00502"/>
    </source>
</evidence>
<keyword evidence="3" id="KW-0479">Metal-binding</keyword>
<keyword evidence="4" id="KW-0747">Spliceosome</keyword>
<dbReference type="InterPro" id="IPR038765">
    <property type="entry name" value="Papain-like_cys_pep_sf"/>
</dbReference>
<dbReference type="Proteomes" id="UP000799640">
    <property type="component" value="Unassembled WGS sequence"/>
</dbReference>
<dbReference type="PROSITE" id="PS50235">
    <property type="entry name" value="USP_3"/>
    <property type="match status" value="1"/>
</dbReference>
<evidence type="ECO:0000256" key="7">
    <source>
        <dbReference type="ARBA" id="ARBA00023187"/>
    </source>
</evidence>
<dbReference type="InterPro" id="IPR001394">
    <property type="entry name" value="Peptidase_C19_UCH"/>
</dbReference>
<reference evidence="13" key="1">
    <citation type="journal article" date="2020" name="Stud. Mycol.">
        <title>101 Dothideomycetes genomes: a test case for predicting lifestyles and emergence of pathogens.</title>
        <authorList>
            <person name="Haridas S."/>
            <person name="Albert R."/>
            <person name="Binder M."/>
            <person name="Bloem J."/>
            <person name="Labutti K."/>
            <person name="Salamov A."/>
            <person name="Andreopoulos B."/>
            <person name="Baker S."/>
            <person name="Barry K."/>
            <person name="Bills G."/>
            <person name="Bluhm B."/>
            <person name="Cannon C."/>
            <person name="Castanera R."/>
            <person name="Culley D."/>
            <person name="Daum C."/>
            <person name="Ezra D."/>
            <person name="Gonzalez J."/>
            <person name="Henrissat B."/>
            <person name="Kuo A."/>
            <person name="Liang C."/>
            <person name="Lipzen A."/>
            <person name="Lutzoni F."/>
            <person name="Magnuson J."/>
            <person name="Mondo S."/>
            <person name="Nolan M."/>
            <person name="Ohm R."/>
            <person name="Pangilinan J."/>
            <person name="Park H.-J."/>
            <person name="Ramirez L."/>
            <person name="Alfaro M."/>
            <person name="Sun H."/>
            <person name="Tritt A."/>
            <person name="Yoshinaga Y."/>
            <person name="Zwiers L.-H."/>
            <person name="Turgeon B."/>
            <person name="Goodwin S."/>
            <person name="Spatafora J."/>
            <person name="Crous P."/>
            <person name="Grigoriev I."/>
        </authorList>
    </citation>
    <scope>NUCLEOTIDE SEQUENCE</scope>
    <source>
        <strain evidence="13">CBS 262.69</strain>
    </source>
</reference>
<organism evidence="13 14">
    <name type="scientific">Trichodelitschia bisporula</name>
    <dbReference type="NCBI Taxonomy" id="703511"/>
    <lineage>
        <taxon>Eukaryota</taxon>
        <taxon>Fungi</taxon>
        <taxon>Dikarya</taxon>
        <taxon>Ascomycota</taxon>
        <taxon>Pezizomycotina</taxon>
        <taxon>Dothideomycetes</taxon>
        <taxon>Dothideomycetes incertae sedis</taxon>
        <taxon>Phaeotrichales</taxon>
        <taxon>Phaeotrichaceae</taxon>
        <taxon>Trichodelitschia</taxon>
    </lineage>
</organism>
<comment type="subcellular location">
    <subcellularLocation>
        <location evidence="1">Nucleus</location>
    </subcellularLocation>
</comment>
<keyword evidence="7" id="KW-0508">mRNA splicing</keyword>
<dbReference type="InterPro" id="IPR028889">
    <property type="entry name" value="USP"/>
</dbReference>
<dbReference type="GO" id="GO:0004843">
    <property type="term" value="F:cysteine-type deubiquitinase activity"/>
    <property type="evidence" value="ECO:0007669"/>
    <property type="project" value="InterPro"/>
</dbReference>
<dbReference type="SMART" id="SM00290">
    <property type="entry name" value="ZnF_UBP"/>
    <property type="match status" value="1"/>
</dbReference>
<dbReference type="GO" id="GO:0005681">
    <property type="term" value="C:spliceosomal complex"/>
    <property type="evidence" value="ECO:0007669"/>
    <property type="project" value="UniProtKB-KW"/>
</dbReference>
<dbReference type="Gene3D" id="3.30.40.10">
    <property type="entry name" value="Zinc/RING finger domain, C3HC4 (zinc finger)"/>
    <property type="match status" value="1"/>
</dbReference>
<dbReference type="InterPro" id="IPR001607">
    <property type="entry name" value="Znf_UBP"/>
</dbReference>
<evidence type="ECO:0000259" key="11">
    <source>
        <dbReference type="PROSITE" id="PS50235"/>
    </source>
</evidence>
<dbReference type="InterPro" id="IPR050185">
    <property type="entry name" value="Ub_carboxyl-term_hydrolase"/>
</dbReference>
<evidence type="ECO:0000259" key="12">
    <source>
        <dbReference type="PROSITE" id="PS50271"/>
    </source>
</evidence>
<dbReference type="CDD" id="cd02669">
    <property type="entry name" value="Peptidase_C19M"/>
    <property type="match status" value="1"/>
</dbReference>
<dbReference type="PANTHER" id="PTHR21646">
    <property type="entry name" value="UBIQUITIN CARBOXYL-TERMINAL HYDROLASE"/>
    <property type="match status" value="1"/>
</dbReference>
<dbReference type="PROSITE" id="PS50271">
    <property type="entry name" value="ZF_UBP"/>
    <property type="match status" value="1"/>
</dbReference>
<dbReference type="InterPro" id="IPR013083">
    <property type="entry name" value="Znf_RING/FYVE/PHD"/>
</dbReference>
<keyword evidence="14" id="KW-1185">Reference proteome</keyword>
<sequence>MSKRPATEPLEVGSPAPASKRARVDDEPEVKTVTNGIHHLMSPRKQDQEKIDIAGADAAEHEELEEAGATEDVDDDEEAPATVRQTAPTEGYADLYLDTIDRSVLDFDFEKLCSVTLSNINVYACLVCGKYYQGRGPKSQAYFHALDEGHHVYINMSSKQVYVLPEGYEVKSKSLDDIKFVVDPRLPKNEVLRLDREQRTAWDLQGRKYTPGFVGMNNIKANDYFNVVMHALAHVVPLRNYFMLEDLTVRPQIAQRFGILVRKMWNPRAFKSHVSPHELLQEIALKSNKRYTLTDQSDPVDFLSFFLNHLHLALGGSKSKPGSSIIQKVFQGSLQVESQLITARADAGDRLRFEDAAVNTERSRFLILTLDLPPAPLFQDALERNIIPQVPLAGLNGILNKYDGLHAQERLNYRRRYRLLHPLPPFLLFHVKRFSQNKFVSERNPTIVTFSPRGLDMGPYVVPNPALHPPGEPIYYDLVANIIHEAVRIRDDSVEGEAERKVWRVQLRDKSRDEWVEVQDLFVEKAVAETLSTKESYLQVWERRREPKGKGKA</sequence>
<dbReference type="PANTHER" id="PTHR21646:SF16">
    <property type="entry name" value="U4_U6.U5 TRI-SNRNP-ASSOCIATED PROTEIN 2"/>
    <property type="match status" value="1"/>
</dbReference>
<gene>
    <name evidence="13" type="ORF">EJ06DRAFT_502940</name>
</gene>